<dbReference type="EMBL" id="LPUY01000056">
    <property type="protein sequence ID" value="KUP93249.1"/>
    <property type="molecule type" value="Genomic_DNA"/>
</dbReference>
<accession>A0A132BXW8</accession>
<sequence>MSWIGVWHRERRCFDAAGLTEQGEHPRLLLREPDALLAAGSLVVEFELPMRPTPDPVIRFARGGDWPLLFELNADPDGAVDLQLDQYGHLQHQRVHPVGAGRGDRLRLTLSWNAPAFCGQLTVERLAGGPSAHVALQAPRPWRLDDLRALLSGPPEASMAPTVTYVALSAQQEPTGPMPGLTAQTPVETDHGPRPIAQLQRGDLLRVAGGDLVPVLHVVRRRVPAFGAFRPVQLRAPFFGLSEDLFVAPSQRVLLTGSEVEYLFGCEAVLAAAETLATTRIGAMAPRTDTLVDYFQVVLPGNEAPIVAGLAVESLFLGRIRRDRARLSASLLADIDRNSLPEHATSPLPVVRAFDAAVLAEQRSA</sequence>
<keyword evidence="3" id="KW-1185">Reference proteome</keyword>
<name>A0A132BXW8_9RHOB</name>
<dbReference type="InterPro" id="IPR028992">
    <property type="entry name" value="Hedgehog/Intein_dom"/>
</dbReference>
<protein>
    <recommendedName>
        <fullName evidence="1">Hedgehog/Intein (Hint) domain-containing protein</fullName>
    </recommendedName>
</protein>
<proteinExistence type="predicted"/>
<organism evidence="2 3">
    <name type="scientific">Tritonibacter horizontis</name>
    <dbReference type="NCBI Taxonomy" id="1768241"/>
    <lineage>
        <taxon>Bacteria</taxon>
        <taxon>Pseudomonadati</taxon>
        <taxon>Pseudomonadota</taxon>
        <taxon>Alphaproteobacteria</taxon>
        <taxon>Rhodobacterales</taxon>
        <taxon>Paracoccaceae</taxon>
        <taxon>Tritonibacter</taxon>
    </lineage>
</organism>
<dbReference type="AlphaFoldDB" id="A0A132BXW8"/>
<feature type="domain" description="Hedgehog/Intein (Hint)" evidence="1">
    <location>
        <begin position="180"/>
        <end position="318"/>
    </location>
</feature>
<dbReference type="Pfam" id="PF13403">
    <property type="entry name" value="Hint_2"/>
    <property type="match status" value="1"/>
</dbReference>
<reference evidence="2 3" key="1">
    <citation type="submission" date="2015-12" db="EMBL/GenBank/DDBJ databases">
        <title>Genome sequence of the marine Rhodobacteraceae strain O3.65, Candidatus Tritonibacter horizontis.</title>
        <authorList>
            <person name="Poehlein A."/>
            <person name="Giebel H.A."/>
            <person name="Voget S."/>
            <person name="Brinkhoff T."/>
        </authorList>
    </citation>
    <scope>NUCLEOTIDE SEQUENCE [LARGE SCALE GENOMIC DNA]</scope>
    <source>
        <strain evidence="2 3">O3.65</strain>
    </source>
</reference>
<evidence type="ECO:0000313" key="2">
    <source>
        <dbReference type="EMBL" id="KUP93249.1"/>
    </source>
</evidence>
<dbReference type="Proteomes" id="UP000068382">
    <property type="component" value="Unassembled WGS sequence"/>
</dbReference>
<comment type="caution">
    <text evidence="2">The sequence shown here is derived from an EMBL/GenBank/DDBJ whole genome shotgun (WGS) entry which is preliminary data.</text>
</comment>
<gene>
    <name evidence="2" type="ORF">TRIHO_19050</name>
</gene>
<evidence type="ECO:0000259" key="1">
    <source>
        <dbReference type="Pfam" id="PF13403"/>
    </source>
</evidence>
<dbReference type="OrthoDB" id="6305173at2"/>
<evidence type="ECO:0000313" key="3">
    <source>
        <dbReference type="Proteomes" id="UP000068382"/>
    </source>
</evidence>
<dbReference type="PATRIC" id="fig|1768241.3.peg.2002"/>